<accession>A0A0S4LMS6</accession>
<name>A0A0S4LMS6_9BACT</name>
<evidence type="ECO:0000313" key="2">
    <source>
        <dbReference type="EMBL" id="CUS38013.1"/>
    </source>
</evidence>
<sequence>MEGCEEETVAGVPIGLAQVLEYFDAPHRPHRPTQQAAFGFFNQNLVMDTSRPWPTASTSTTTCTHPHRHYRGPLQG</sequence>
<keyword evidence="3" id="KW-1185">Reference proteome</keyword>
<feature type="compositionally biased region" description="Basic residues" evidence="1">
    <location>
        <begin position="65"/>
        <end position="76"/>
    </location>
</feature>
<reference evidence="3" key="1">
    <citation type="submission" date="2015-10" db="EMBL/GenBank/DDBJ databases">
        <authorList>
            <person name="Luecker S."/>
            <person name="Luecker S."/>
        </authorList>
    </citation>
    <scope>NUCLEOTIDE SEQUENCE [LARGE SCALE GENOMIC DNA]</scope>
</reference>
<evidence type="ECO:0000256" key="1">
    <source>
        <dbReference type="SAM" id="MobiDB-lite"/>
    </source>
</evidence>
<dbReference type="EMBL" id="CZPZ01000031">
    <property type="protein sequence ID" value="CUS38013.1"/>
    <property type="molecule type" value="Genomic_DNA"/>
</dbReference>
<organism evidence="2 3">
    <name type="scientific">Candidatus Nitrospira nitrificans</name>
    <dbReference type="NCBI Taxonomy" id="1742973"/>
    <lineage>
        <taxon>Bacteria</taxon>
        <taxon>Pseudomonadati</taxon>
        <taxon>Nitrospirota</taxon>
        <taxon>Nitrospiria</taxon>
        <taxon>Nitrospirales</taxon>
        <taxon>Nitrospiraceae</taxon>
        <taxon>Nitrospira</taxon>
    </lineage>
</organism>
<evidence type="ECO:0000313" key="3">
    <source>
        <dbReference type="Proteomes" id="UP000198736"/>
    </source>
</evidence>
<dbReference type="AlphaFoldDB" id="A0A0S4LMS6"/>
<dbReference type="Proteomes" id="UP000198736">
    <property type="component" value="Unassembled WGS sequence"/>
</dbReference>
<feature type="region of interest" description="Disordered" evidence="1">
    <location>
        <begin position="51"/>
        <end position="76"/>
    </location>
</feature>
<feature type="compositionally biased region" description="Low complexity" evidence="1">
    <location>
        <begin position="51"/>
        <end position="64"/>
    </location>
</feature>
<dbReference type="STRING" id="1742973.COMA2_40143"/>
<proteinExistence type="predicted"/>
<protein>
    <submittedName>
        <fullName evidence="2">Uncharacterized protein</fullName>
    </submittedName>
</protein>
<gene>
    <name evidence="2" type="ORF">COMA2_40143</name>
</gene>